<feature type="region of interest" description="Disordered" evidence="1">
    <location>
        <begin position="18"/>
        <end position="39"/>
    </location>
</feature>
<reference evidence="2" key="1">
    <citation type="submission" date="2019-04" db="EMBL/GenBank/DDBJ databases">
        <title>Friends and foes A comparative genomics study of 23 Aspergillus species from section Flavi.</title>
        <authorList>
            <consortium name="DOE Joint Genome Institute"/>
            <person name="Kjaerbolling I."/>
            <person name="Vesth T."/>
            <person name="Frisvad J.C."/>
            <person name="Nybo J.L."/>
            <person name="Theobald S."/>
            <person name="Kildgaard S."/>
            <person name="Isbrandt T."/>
            <person name="Kuo A."/>
            <person name="Sato A."/>
            <person name="Lyhne E.K."/>
            <person name="Kogle M.E."/>
            <person name="Wiebenga A."/>
            <person name="Kun R.S."/>
            <person name="Lubbers R.J."/>
            <person name="Makela M.R."/>
            <person name="Barry K."/>
            <person name="Chovatia M."/>
            <person name="Clum A."/>
            <person name="Daum C."/>
            <person name="Haridas S."/>
            <person name="He G."/>
            <person name="LaButti K."/>
            <person name="Lipzen A."/>
            <person name="Mondo S."/>
            <person name="Riley R."/>
            <person name="Salamov A."/>
            <person name="Simmons B.A."/>
            <person name="Magnuson J.K."/>
            <person name="Henrissat B."/>
            <person name="Mortensen U.H."/>
            <person name="Larsen T.O."/>
            <person name="Devries R.P."/>
            <person name="Grigoriev I.V."/>
            <person name="Machida M."/>
            <person name="Baker S.E."/>
            <person name="Andersen M.R."/>
        </authorList>
    </citation>
    <scope>NUCLEOTIDE SEQUENCE</scope>
    <source>
        <strain evidence="2">CBS 117612</strain>
    </source>
</reference>
<sequence length="53" mass="5766">MWVPMKDPRIKTFNTAGEVTFGKTPSPSGRPPFDGGNQVGPLPCRAECTQCTR</sequence>
<organism evidence="2">
    <name type="scientific">Aspergillus arachidicola</name>
    <dbReference type="NCBI Taxonomy" id="656916"/>
    <lineage>
        <taxon>Eukaryota</taxon>
        <taxon>Fungi</taxon>
        <taxon>Dikarya</taxon>
        <taxon>Ascomycota</taxon>
        <taxon>Pezizomycotina</taxon>
        <taxon>Eurotiomycetes</taxon>
        <taxon>Eurotiomycetidae</taxon>
        <taxon>Eurotiales</taxon>
        <taxon>Aspergillaceae</taxon>
        <taxon>Aspergillus</taxon>
        <taxon>Aspergillus subgen. Circumdati</taxon>
    </lineage>
</organism>
<name>A0A5N6Y2B9_9EURO</name>
<evidence type="ECO:0000313" key="2">
    <source>
        <dbReference type="EMBL" id="KAE8339605.1"/>
    </source>
</evidence>
<proteinExistence type="predicted"/>
<dbReference type="EMBL" id="ML737155">
    <property type="protein sequence ID" value="KAE8339605.1"/>
    <property type="molecule type" value="Genomic_DNA"/>
</dbReference>
<feature type="compositionally biased region" description="Polar residues" evidence="1">
    <location>
        <begin position="18"/>
        <end position="27"/>
    </location>
</feature>
<gene>
    <name evidence="2" type="ORF">BDV24DRAFT_73168</name>
</gene>
<protein>
    <submittedName>
        <fullName evidence="2">Uncharacterized protein</fullName>
    </submittedName>
</protein>
<evidence type="ECO:0000256" key="1">
    <source>
        <dbReference type="SAM" id="MobiDB-lite"/>
    </source>
</evidence>
<dbReference type="AlphaFoldDB" id="A0A5N6Y2B9"/>
<dbReference type="Proteomes" id="UP000325558">
    <property type="component" value="Unassembled WGS sequence"/>
</dbReference>
<accession>A0A5N6Y2B9</accession>